<name>A0A0K2U9F1_LEPSM</name>
<dbReference type="EMBL" id="HACA01017344">
    <property type="protein sequence ID" value="CDW34705.1"/>
    <property type="molecule type" value="Transcribed_RNA"/>
</dbReference>
<evidence type="ECO:0000256" key="5">
    <source>
        <dbReference type="ARBA" id="ARBA00022989"/>
    </source>
</evidence>
<keyword evidence="3" id="KW-0812">Transmembrane</keyword>
<organism evidence="9">
    <name type="scientific">Lepeophtheirus salmonis</name>
    <name type="common">Salmon louse</name>
    <name type="synonym">Caligus salmonis</name>
    <dbReference type="NCBI Taxonomy" id="72036"/>
    <lineage>
        <taxon>Eukaryota</taxon>
        <taxon>Metazoa</taxon>
        <taxon>Ecdysozoa</taxon>
        <taxon>Arthropoda</taxon>
        <taxon>Crustacea</taxon>
        <taxon>Multicrustacea</taxon>
        <taxon>Hexanauplia</taxon>
        <taxon>Copepoda</taxon>
        <taxon>Siphonostomatoida</taxon>
        <taxon>Caligidae</taxon>
        <taxon>Lepeophtheirus</taxon>
    </lineage>
</organism>
<keyword evidence="7" id="KW-0472">Membrane</keyword>
<evidence type="ECO:0000256" key="2">
    <source>
        <dbReference type="ARBA" id="ARBA00022679"/>
    </source>
</evidence>
<evidence type="ECO:0000256" key="7">
    <source>
        <dbReference type="ARBA" id="ARBA00023136"/>
    </source>
</evidence>
<feature type="non-terminal residue" evidence="9">
    <location>
        <position position="1"/>
    </location>
</feature>
<protein>
    <submittedName>
        <fullName evidence="9">Galactose3Osulfotransferase 2like [Columba livia]</fullName>
    </submittedName>
</protein>
<dbReference type="OrthoDB" id="514299at2759"/>
<proteinExistence type="predicted"/>
<dbReference type="AlphaFoldDB" id="A0A0K2U9F1"/>
<keyword evidence="6" id="KW-0333">Golgi apparatus</keyword>
<dbReference type="GO" id="GO:0009247">
    <property type="term" value="P:glycolipid biosynthetic process"/>
    <property type="evidence" value="ECO:0007669"/>
    <property type="project" value="InterPro"/>
</dbReference>
<keyword evidence="5" id="KW-1133">Transmembrane helix</keyword>
<keyword evidence="4" id="KW-0735">Signal-anchor</keyword>
<evidence type="ECO:0000313" key="9">
    <source>
        <dbReference type="EMBL" id="CDW34705.1"/>
    </source>
</evidence>
<dbReference type="InterPro" id="IPR009729">
    <property type="entry name" value="Gal-3-0_sulfotransfrase"/>
</dbReference>
<evidence type="ECO:0000256" key="6">
    <source>
        <dbReference type="ARBA" id="ARBA00023034"/>
    </source>
</evidence>
<reference evidence="9" key="1">
    <citation type="submission" date="2014-05" db="EMBL/GenBank/DDBJ databases">
        <authorList>
            <person name="Chronopoulou M."/>
        </authorList>
    </citation>
    <scope>NUCLEOTIDE SEQUENCE</scope>
    <source>
        <tissue evidence="9">Whole organism</tissue>
    </source>
</reference>
<sequence>YLKHNIRISKSEMTFSTRKILREWLKYDYILYGHFSRKHDEYIRDYGVEKINKEVRLLREKNRELIKTCSVKLSSRIFTSTEFRPESDLVYGYYMNESMKNCMHYGRTEPSFVRLIRTKQLAKTFLHSYSHNLLNNS</sequence>
<feature type="non-terminal residue" evidence="9">
    <location>
        <position position="137"/>
    </location>
</feature>
<evidence type="ECO:0000256" key="4">
    <source>
        <dbReference type="ARBA" id="ARBA00022968"/>
    </source>
</evidence>
<accession>A0A0K2U9F1</accession>
<keyword evidence="8" id="KW-0325">Glycoprotein</keyword>
<dbReference type="GO" id="GO:0000139">
    <property type="term" value="C:Golgi membrane"/>
    <property type="evidence" value="ECO:0007669"/>
    <property type="project" value="UniProtKB-SubCell"/>
</dbReference>
<dbReference type="GO" id="GO:0001733">
    <property type="term" value="F:galactosylceramide sulfotransferase activity"/>
    <property type="evidence" value="ECO:0007669"/>
    <property type="project" value="InterPro"/>
</dbReference>
<comment type="subcellular location">
    <subcellularLocation>
        <location evidence="1">Golgi apparatus membrane</location>
        <topology evidence="1">Single-pass type II membrane protein</topology>
    </subcellularLocation>
</comment>
<keyword evidence="2 9" id="KW-0808">Transferase</keyword>
<dbReference type="Pfam" id="PF06990">
    <property type="entry name" value="Gal-3-0_sulfotr"/>
    <property type="match status" value="1"/>
</dbReference>
<evidence type="ECO:0000256" key="1">
    <source>
        <dbReference type="ARBA" id="ARBA00004323"/>
    </source>
</evidence>
<evidence type="ECO:0000256" key="8">
    <source>
        <dbReference type="ARBA" id="ARBA00023180"/>
    </source>
</evidence>
<evidence type="ECO:0000256" key="3">
    <source>
        <dbReference type="ARBA" id="ARBA00022692"/>
    </source>
</evidence>